<evidence type="ECO:0000313" key="9">
    <source>
        <dbReference type="Proteomes" id="UP000053664"/>
    </source>
</evidence>
<dbReference type="GO" id="GO:0005886">
    <property type="term" value="C:plasma membrane"/>
    <property type="evidence" value="ECO:0007669"/>
    <property type="project" value="TreeGrafter"/>
</dbReference>
<dbReference type="PANTHER" id="PTHR23502:SF184">
    <property type="entry name" value="MAJOR FACILITATOR SUPERFAMILY (MFS) PROFILE DOMAIN-CONTAINING PROTEIN"/>
    <property type="match status" value="1"/>
</dbReference>
<feature type="region of interest" description="Disordered" evidence="5">
    <location>
        <begin position="232"/>
        <end position="263"/>
    </location>
</feature>
<dbReference type="OrthoDB" id="2585655at2759"/>
<feature type="compositionally biased region" description="Basic and acidic residues" evidence="5">
    <location>
        <begin position="55"/>
        <end position="81"/>
    </location>
</feature>
<protein>
    <recommendedName>
        <fullName evidence="7">Major facilitator superfamily (MFS) profile domain-containing protein</fullName>
    </recommendedName>
</protein>
<dbReference type="Pfam" id="PF07690">
    <property type="entry name" value="MFS_1"/>
    <property type="match status" value="1"/>
</dbReference>
<proteinExistence type="predicted"/>
<evidence type="ECO:0000256" key="3">
    <source>
        <dbReference type="ARBA" id="ARBA00022989"/>
    </source>
</evidence>
<dbReference type="eggNOG" id="KOG0255">
    <property type="taxonomic scope" value="Eukaryota"/>
</dbReference>
<feature type="transmembrane region" description="Helical" evidence="6">
    <location>
        <begin position="332"/>
        <end position="351"/>
    </location>
</feature>
<dbReference type="GeneID" id="19319308"/>
<feature type="compositionally biased region" description="Low complexity" evidence="5">
    <location>
        <begin position="12"/>
        <end position="31"/>
    </location>
</feature>
<evidence type="ECO:0000256" key="4">
    <source>
        <dbReference type="ARBA" id="ARBA00023136"/>
    </source>
</evidence>
<feature type="compositionally biased region" description="Polar residues" evidence="5">
    <location>
        <begin position="175"/>
        <end position="184"/>
    </location>
</feature>
<evidence type="ECO:0000259" key="7">
    <source>
        <dbReference type="PROSITE" id="PS50850"/>
    </source>
</evidence>
<feature type="region of interest" description="Disordered" evidence="5">
    <location>
        <begin position="114"/>
        <end position="138"/>
    </location>
</feature>
<feature type="compositionally biased region" description="Polar residues" evidence="5">
    <location>
        <begin position="125"/>
        <end position="137"/>
    </location>
</feature>
<feature type="transmembrane region" description="Helical" evidence="6">
    <location>
        <begin position="736"/>
        <end position="756"/>
    </location>
</feature>
<evidence type="ECO:0000256" key="5">
    <source>
        <dbReference type="SAM" id="MobiDB-lite"/>
    </source>
</evidence>
<reference evidence="8 9" key="1">
    <citation type="journal article" date="2013" name="Plant Cell">
        <title>The transition from a phytopathogenic smut ancestor to an anamorphic biocontrol agent deciphered by comparative whole-genome analysis.</title>
        <authorList>
            <person name="Lefebvre F."/>
            <person name="Joly D.L."/>
            <person name="Labbe C."/>
            <person name="Teichmann B."/>
            <person name="Linning R."/>
            <person name="Belzile F."/>
            <person name="Bakkeren G."/>
            <person name="Belanger R.R."/>
        </authorList>
    </citation>
    <scope>NUCLEOTIDE SEQUENCE [LARGE SCALE GENOMIC DNA]</scope>
    <source>
        <strain evidence="8 9">PF-1</strain>
    </source>
</reference>
<dbReference type="RefSeq" id="XP_007880931.1">
    <property type="nucleotide sequence ID" value="XM_007882740.1"/>
</dbReference>
<dbReference type="InterPro" id="IPR011701">
    <property type="entry name" value="MFS"/>
</dbReference>
<feature type="transmembrane region" description="Helical" evidence="6">
    <location>
        <begin position="701"/>
        <end position="724"/>
    </location>
</feature>
<dbReference type="InterPro" id="IPR020846">
    <property type="entry name" value="MFS_dom"/>
</dbReference>
<dbReference type="SUPFAM" id="SSF103473">
    <property type="entry name" value="MFS general substrate transporter"/>
    <property type="match status" value="1"/>
</dbReference>
<name>A0A061H3X9_9BASI</name>
<feature type="compositionally biased region" description="Basic and acidic residues" evidence="5">
    <location>
        <begin position="238"/>
        <end position="256"/>
    </location>
</feature>
<keyword evidence="2 6" id="KW-0812">Transmembrane</keyword>
<feature type="region of interest" description="Disordered" evidence="5">
    <location>
        <begin position="165"/>
        <end position="189"/>
    </location>
</feature>
<gene>
    <name evidence="8" type="ORF">PFL1_05211</name>
</gene>
<feature type="transmembrane region" description="Helical" evidence="6">
    <location>
        <begin position="489"/>
        <end position="517"/>
    </location>
</feature>
<dbReference type="CDD" id="cd17323">
    <property type="entry name" value="MFS_Tpo1_MDR_like"/>
    <property type="match status" value="1"/>
</dbReference>
<feature type="region of interest" description="Disordered" evidence="5">
    <location>
        <begin position="1"/>
        <end position="95"/>
    </location>
</feature>
<dbReference type="InterPro" id="IPR036259">
    <property type="entry name" value="MFS_trans_sf"/>
</dbReference>
<organism evidence="8 9">
    <name type="scientific">Pseudozyma flocculosa PF-1</name>
    <dbReference type="NCBI Taxonomy" id="1277687"/>
    <lineage>
        <taxon>Eukaryota</taxon>
        <taxon>Fungi</taxon>
        <taxon>Dikarya</taxon>
        <taxon>Basidiomycota</taxon>
        <taxon>Ustilaginomycotina</taxon>
        <taxon>Ustilaginomycetes</taxon>
        <taxon>Ustilaginales</taxon>
        <taxon>Ustilaginaceae</taxon>
        <taxon>Pseudozyma</taxon>
    </lineage>
</organism>
<keyword evidence="4 6" id="KW-0472">Membrane</keyword>
<feature type="transmembrane region" description="Helical" evidence="6">
    <location>
        <begin position="371"/>
        <end position="391"/>
    </location>
</feature>
<feature type="transmembrane region" description="Helical" evidence="6">
    <location>
        <begin position="602"/>
        <end position="622"/>
    </location>
</feature>
<feature type="transmembrane region" description="Helical" evidence="6">
    <location>
        <begin position="572"/>
        <end position="596"/>
    </location>
</feature>
<dbReference type="PROSITE" id="PS50850">
    <property type="entry name" value="MFS"/>
    <property type="match status" value="1"/>
</dbReference>
<evidence type="ECO:0000256" key="1">
    <source>
        <dbReference type="ARBA" id="ARBA00004141"/>
    </source>
</evidence>
<sequence>MSSSISHHRPDQQAQSTTVPASSSPSRSQQAGTRTAGAPHAVKRKAPRSYETSDDGYKSRETDEKSRESDEKSQKTDDKSGATDNQSHGATDDEEYEEIAMNEIRQSAFFILDHASRRPGPGPTGSDSMHSLRSSQVEDPDWAAIPEKAFVGRGSALHCEHCGSSTHLTLGRTPSMASLANSGNERAAFEQSRQQAATSATALLGTEQEGEDRRRGWPSPPLQAHLRASVTANSTDMHSGDARDGTLSGHGHDHGHPTLPPEDTWQPVMALMASLQALVQPDPAVARSPPLTTRPATQLRLWKPLPPPPPTEVTFGRNDPANPQTWSKTQRWFITALMGAAMVNATLASTIANGAMTELAPALGLGPTERLLVTTLFVGGCVAGPILWAPLSELWGRRPTFLLSTAVYALFQIGCARSRGKATLLACRFFSGAFASSALTNAGGVITDLFPPMERGAPMIVFSGSPFLGPVLGPLIGGAVVAVGSWPSVFWLLFIVGSLLEVALLLALPETYAPLILTRIAHKRRRYDPRWYGPLDRMDKTFRSLVTVNLARPLVMVCTEPILASATIFMSYLFALLYIFFVSWPAIFGAGGIYGFGAVSTGLSYLPMGVGCGIAAACIPFFNRLYIQACQRERKPCPEERLVSIYPVAPCVAIGFLWAGWSASSGVHWIVPMLAGALIGFGMVLAFQGWLTYLGDCYRSYAASAVAGTVIVRSVAGATLPLVVSRLLSALGGVGWLYTLLAGLALLLTPLPFVFARYGAGLRAKSAYRTP</sequence>
<feature type="transmembrane region" description="Helical" evidence="6">
    <location>
        <begin position="669"/>
        <end position="694"/>
    </location>
</feature>
<keyword evidence="3 6" id="KW-1133">Transmembrane helix</keyword>
<feature type="domain" description="Major facilitator superfamily (MFS) profile" evidence="7">
    <location>
        <begin position="333"/>
        <end position="760"/>
    </location>
</feature>
<dbReference type="Proteomes" id="UP000053664">
    <property type="component" value="Unassembled WGS sequence"/>
</dbReference>
<accession>A0A061H3X9</accession>
<dbReference type="PANTHER" id="PTHR23502">
    <property type="entry name" value="MAJOR FACILITATOR SUPERFAMILY"/>
    <property type="match status" value="1"/>
</dbReference>
<evidence type="ECO:0000313" key="8">
    <source>
        <dbReference type="EMBL" id="EPQ27288.1"/>
    </source>
</evidence>
<dbReference type="GO" id="GO:0022857">
    <property type="term" value="F:transmembrane transporter activity"/>
    <property type="evidence" value="ECO:0007669"/>
    <property type="project" value="InterPro"/>
</dbReference>
<evidence type="ECO:0000256" key="2">
    <source>
        <dbReference type="ARBA" id="ARBA00022692"/>
    </source>
</evidence>
<dbReference type="KEGG" id="pfp:PFL1_05211"/>
<dbReference type="HOGENOM" id="CLU_362516_0_0_1"/>
<dbReference type="AlphaFoldDB" id="A0A061H3X9"/>
<feature type="transmembrane region" description="Helical" evidence="6">
    <location>
        <begin position="459"/>
        <end position="483"/>
    </location>
</feature>
<dbReference type="EMBL" id="KE361640">
    <property type="protein sequence ID" value="EPQ27288.1"/>
    <property type="molecule type" value="Genomic_DNA"/>
</dbReference>
<evidence type="ECO:0000256" key="6">
    <source>
        <dbReference type="SAM" id="Phobius"/>
    </source>
</evidence>
<feature type="transmembrane region" description="Helical" evidence="6">
    <location>
        <begin position="643"/>
        <end position="663"/>
    </location>
</feature>
<comment type="subcellular location">
    <subcellularLocation>
        <location evidence="1">Membrane</location>
        <topology evidence="1">Multi-pass membrane protein</topology>
    </subcellularLocation>
</comment>
<dbReference type="Gene3D" id="1.20.1250.20">
    <property type="entry name" value="MFS general substrate transporter like domains"/>
    <property type="match status" value="1"/>
</dbReference>